<evidence type="ECO:0000256" key="3">
    <source>
        <dbReference type="ARBA" id="ARBA00022603"/>
    </source>
</evidence>
<reference evidence="7" key="1">
    <citation type="submission" date="2018-05" db="EMBL/GenBank/DDBJ databases">
        <authorList>
            <person name="Lanie J.A."/>
            <person name="Ng W.-L."/>
            <person name="Kazmierczak K.M."/>
            <person name="Andrzejewski T.M."/>
            <person name="Davidsen T.M."/>
            <person name="Wayne K.J."/>
            <person name="Tettelin H."/>
            <person name="Glass J.I."/>
            <person name="Rusch D."/>
            <person name="Podicherti R."/>
            <person name="Tsui H.-C.T."/>
            <person name="Winkler M.E."/>
        </authorList>
    </citation>
    <scope>NUCLEOTIDE SEQUENCE</scope>
</reference>
<keyword evidence="5" id="KW-0949">S-adenosyl-L-methionine</keyword>
<dbReference type="Pfam" id="PF02086">
    <property type="entry name" value="MethyltransfD12"/>
    <property type="match status" value="1"/>
</dbReference>
<keyword evidence="4" id="KW-0808">Transferase</keyword>
<evidence type="ECO:0000313" key="7">
    <source>
        <dbReference type="EMBL" id="SVC10095.1"/>
    </source>
</evidence>
<dbReference type="GO" id="GO:0009307">
    <property type="term" value="P:DNA restriction-modification system"/>
    <property type="evidence" value="ECO:0007669"/>
    <property type="project" value="InterPro"/>
</dbReference>
<comment type="similarity">
    <text evidence="1">Belongs to the N(4)/N(6)-methyltransferase family.</text>
</comment>
<evidence type="ECO:0000256" key="5">
    <source>
        <dbReference type="ARBA" id="ARBA00022691"/>
    </source>
</evidence>
<dbReference type="Gene3D" id="1.10.1020.10">
    <property type="entry name" value="Adenine-specific Methyltransferase, Domain 2"/>
    <property type="match status" value="1"/>
</dbReference>
<dbReference type="GO" id="GO:1904047">
    <property type="term" value="F:S-adenosyl-L-methionine binding"/>
    <property type="evidence" value="ECO:0007669"/>
    <property type="project" value="TreeGrafter"/>
</dbReference>
<proteinExistence type="inferred from homology"/>
<dbReference type="Gene3D" id="3.40.50.150">
    <property type="entry name" value="Vaccinia Virus protein VP39"/>
    <property type="match status" value="1"/>
</dbReference>
<keyword evidence="3" id="KW-0489">Methyltransferase</keyword>
<dbReference type="InterPro" id="IPR023095">
    <property type="entry name" value="Ade_MeTrfase_dom_2"/>
</dbReference>
<dbReference type="InterPro" id="IPR012327">
    <property type="entry name" value="MeTrfase_D12"/>
</dbReference>
<dbReference type="GO" id="GO:0006298">
    <property type="term" value="P:mismatch repair"/>
    <property type="evidence" value="ECO:0007669"/>
    <property type="project" value="TreeGrafter"/>
</dbReference>
<organism evidence="7">
    <name type="scientific">marine metagenome</name>
    <dbReference type="NCBI Taxonomy" id="408172"/>
    <lineage>
        <taxon>unclassified sequences</taxon>
        <taxon>metagenomes</taxon>
        <taxon>ecological metagenomes</taxon>
    </lineage>
</organism>
<sequence>VFGGAMWLYWMSGKFPVDTNVYNDFNRHLANVFLCSSTDPAKMEQTCKSYYNDLHDAGKFSQYRDEVFAIYGQQFPIPDYDLAAKYMLCQLQIFAGGNGLTDKSKMYYNENYKAKFKTFTEKFQQVRYLDKLKHLTVENIDCRDLIRKYDHKDTFFYVDPPYFKLESYYTEDEFGKGDHLELIDLLKQVKGKWALSYYHFNELENMLPRDVYYWHEELTITNNGLVKEEGALRKDGTAAAGTRPDRTELLIMNYNPE</sequence>
<dbReference type="GO" id="GO:0043565">
    <property type="term" value="F:sequence-specific DNA binding"/>
    <property type="evidence" value="ECO:0007669"/>
    <property type="project" value="TreeGrafter"/>
</dbReference>
<evidence type="ECO:0000256" key="4">
    <source>
        <dbReference type="ARBA" id="ARBA00022679"/>
    </source>
</evidence>
<comment type="catalytic activity">
    <reaction evidence="6">
        <text>a 2'-deoxyadenosine in DNA + S-adenosyl-L-methionine = an N(6)-methyl-2'-deoxyadenosine in DNA + S-adenosyl-L-homocysteine + H(+)</text>
        <dbReference type="Rhea" id="RHEA:15197"/>
        <dbReference type="Rhea" id="RHEA-COMP:12418"/>
        <dbReference type="Rhea" id="RHEA-COMP:12419"/>
        <dbReference type="ChEBI" id="CHEBI:15378"/>
        <dbReference type="ChEBI" id="CHEBI:57856"/>
        <dbReference type="ChEBI" id="CHEBI:59789"/>
        <dbReference type="ChEBI" id="CHEBI:90615"/>
        <dbReference type="ChEBI" id="CHEBI:90616"/>
        <dbReference type="EC" id="2.1.1.72"/>
    </reaction>
</comment>
<feature type="non-terminal residue" evidence="7">
    <location>
        <position position="1"/>
    </location>
</feature>
<dbReference type="EMBL" id="UINC01073588">
    <property type="protein sequence ID" value="SVC10095.1"/>
    <property type="molecule type" value="Genomic_DNA"/>
</dbReference>
<dbReference type="AlphaFoldDB" id="A0A382JEP4"/>
<dbReference type="GO" id="GO:0009007">
    <property type="term" value="F:site-specific DNA-methyltransferase (adenine-specific) activity"/>
    <property type="evidence" value="ECO:0007669"/>
    <property type="project" value="UniProtKB-EC"/>
</dbReference>
<accession>A0A382JEP4</accession>
<feature type="non-terminal residue" evidence="7">
    <location>
        <position position="257"/>
    </location>
</feature>
<dbReference type="GO" id="GO:0032259">
    <property type="term" value="P:methylation"/>
    <property type="evidence" value="ECO:0007669"/>
    <property type="project" value="UniProtKB-KW"/>
</dbReference>
<protein>
    <recommendedName>
        <fullName evidence="2">site-specific DNA-methyltransferase (adenine-specific)</fullName>
        <ecNumber evidence="2">2.1.1.72</ecNumber>
    </recommendedName>
</protein>
<evidence type="ECO:0000256" key="6">
    <source>
        <dbReference type="ARBA" id="ARBA00047942"/>
    </source>
</evidence>
<dbReference type="SUPFAM" id="SSF53335">
    <property type="entry name" value="S-adenosyl-L-methionine-dependent methyltransferases"/>
    <property type="match status" value="1"/>
</dbReference>
<dbReference type="InterPro" id="IPR029063">
    <property type="entry name" value="SAM-dependent_MTases_sf"/>
</dbReference>
<name>A0A382JEP4_9ZZZZ</name>
<dbReference type="EC" id="2.1.1.72" evidence="2"/>
<evidence type="ECO:0000256" key="2">
    <source>
        <dbReference type="ARBA" id="ARBA00011900"/>
    </source>
</evidence>
<evidence type="ECO:0000256" key="1">
    <source>
        <dbReference type="ARBA" id="ARBA00006594"/>
    </source>
</evidence>
<gene>
    <name evidence="7" type="ORF">METZ01_LOCUS262949</name>
</gene>
<dbReference type="PANTHER" id="PTHR30481">
    <property type="entry name" value="DNA ADENINE METHYLASE"/>
    <property type="match status" value="1"/>
</dbReference>